<dbReference type="GO" id="GO:0022625">
    <property type="term" value="C:cytosolic large ribosomal subunit"/>
    <property type="evidence" value="ECO:0007669"/>
    <property type="project" value="TreeGrafter"/>
</dbReference>
<evidence type="ECO:0000256" key="2">
    <source>
        <dbReference type="ARBA" id="ARBA00022980"/>
    </source>
</evidence>
<proteinExistence type="inferred from homology"/>
<dbReference type="Pfam" id="PF00831">
    <property type="entry name" value="Ribosomal_L29"/>
    <property type="match status" value="1"/>
</dbReference>
<keyword evidence="3 4" id="KW-0687">Ribonucleoprotein</keyword>
<reference evidence="5 6" key="1">
    <citation type="journal article" date="2014" name="Int. J. Syst. Evol. Microbiol.">
        <title>Nitrososphaera viennensis gen. nov., sp. nov., an aerobic and mesophilic, ammonia-oxidizing archaeon from soil and a member of the archaeal phylum Thaumarchaeota.</title>
        <authorList>
            <person name="Stieglmeier M."/>
            <person name="Klingl A."/>
            <person name="Alves R.J."/>
            <person name="Rittmann S.K."/>
            <person name="Melcher M."/>
            <person name="Leisch N."/>
            <person name="Schleper C."/>
        </authorList>
    </citation>
    <scope>NUCLEOTIDE SEQUENCE [LARGE SCALE GENOMIC DNA]</scope>
    <source>
        <strain evidence="5">EN76</strain>
    </source>
</reference>
<evidence type="ECO:0000313" key="6">
    <source>
        <dbReference type="Proteomes" id="UP000027093"/>
    </source>
</evidence>
<dbReference type="SUPFAM" id="SSF46561">
    <property type="entry name" value="Ribosomal protein L29 (L29p)"/>
    <property type="match status" value="1"/>
</dbReference>
<keyword evidence="2 4" id="KW-0689">Ribosomal protein</keyword>
<evidence type="ECO:0000313" key="5">
    <source>
        <dbReference type="EMBL" id="AIC14702.1"/>
    </source>
</evidence>
<dbReference type="HAMAP" id="MF_00374">
    <property type="entry name" value="Ribosomal_uL29"/>
    <property type="match status" value="1"/>
</dbReference>
<dbReference type="PANTHER" id="PTHR10916:SF0">
    <property type="entry name" value="LARGE RIBOSOMAL SUBUNIT PROTEIN UL29C"/>
    <property type="match status" value="1"/>
</dbReference>
<dbReference type="CDD" id="cd00427">
    <property type="entry name" value="Ribosomal_L29_HIP"/>
    <property type="match status" value="1"/>
</dbReference>
<dbReference type="STRING" id="926571.NVIE_005060"/>
<dbReference type="InterPro" id="IPR050063">
    <property type="entry name" value="Ribosomal_protein_uL29"/>
</dbReference>
<dbReference type="GO" id="GO:0006412">
    <property type="term" value="P:translation"/>
    <property type="evidence" value="ECO:0007669"/>
    <property type="project" value="UniProtKB-UniRule"/>
</dbReference>
<evidence type="ECO:0000256" key="1">
    <source>
        <dbReference type="ARBA" id="ARBA00009254"/>
    </source>
</evidence>
<dbReference type="InterPro" id="IPR001854">
    <property type="entry name" value="Ribosomal_uL29"/>
</dbReference>
<dbReference type="Gene3D" id="1.10.287.310">
    <property type="match status" value="1"/>
</dbReference>
<dbReference type="EMBL" id="CP007536">
    <property type="protein sequence ID" value="AIC14702.1"/>
    <property type="molecule type" value="Genomic_DNA"/>
</dbReference>
<protein>
    <recommendedName>
        <fullName evidence="4">Large ribosomal subunit protein uL29</fullName>
    </recommendedName>
</protein>
<accession>A0A060HNA6</accession>
<dbReference type="OrthoDB" id="11736at2157"/>
<dbReference type="GO" id="GO:0003735">
    <property type="term" value="F:structural constituent of ribosome"/>
    <property type="evidence" value="ECO:0007669"/>
    <property type="project" value="InterPro"/>
</dbReference>
<dbReference type="HOGENOM" id="CLU_158491_2_2_2"/>
<dbReference type="PANTHER" id="PTHR10916">
    <property type="entry name" value="60S RIBOSOMAL PROTEIN L35/50S RIBOSOMAL PROTEIN L29"/>
    <property type="match status" value="1"/>
</dbReference>
<dbReference type="NCBIfam" id="TIGR00012">
    <property type="entry name" value="L29"/>
    <property type="match status" value="1"/>
</dbReference>
<gene>
    <name evidence="5" type="primary">rpl29p</name>
    <name evidence="4" type="synonym">rpl29</name>
    <name evidence="5" type="ORF">NVIE_005060</name>
</gene>
<evidence type="ECO:0000256" key="3">
    <source>
        <dbReference type="ARBA" id="ARBA00023274"/>
    </source>
</evidence>
<sequence>MARLKLKTLREMNDTDLSQKLAEMKADLAKVRSEQTKGTLKKHSGEIRYMRRDIARVLTILNERKAKAQ</sequence>
<comment type="similarity">
    <text evidence="1 4">Belongs to the universal ribosomal protein uL29 family.</text>
</comment>
<keyword evidence="6" id="KW-1185">Reference proteome</keyword>
<dbReference type="AlphaFoldDB" id="A0A060HNA6"/>
<dbReference type="Proteomes" id="UP000027093">
    <property type="component" value="Chromosome"/>
</dbReference>
<dbReference type="GeneID" id="74945768"/>
<dbReference type="InterPro" id="IPR036049">
    <property type="entry name" value="Ribosomal_uL29_sf"/>
</dbReference>
<evidence type="ECO:0000256" key="4">
    <source>
        <dbReference type="HAMAP-Rule" id="MF_00374"/>
    </source>
</evidence>
<dbReference type="RefSeq" id="WP_075053868.1">
    <property type="nucleotide sequence ID" value="NZ_CP007536.1"/>
</dbReference>
<name>A0A060HNA6_9ARCH</name>
<dbReference type="KEGG" id="nvn:NVIE_005060"/>
<organism evidence="5 6">
    <name type="scientific">Nitrososphaera viennensis EN76</name>
    <dbReference type="NCBI Taxonomy" id="926571"/>
    <lineage>
        <taxon>Archaea</taxon>
        <taxon>Nitrososphaerota</taxon>
        <taxon>Nitrososphaeria</taxon>
        <taxon>Nitrososphaerales</taxon>
        <taxon>Nitrososphaeraceae</taxon>
        <taxon>Nitrososphaera</taxon>
    </lineage>
</organism>